<evidence type="ECO:0000313" key="2">
    <source>
        <dbReference type="EMBL" id="OQR72627.1"/>
    </source>
</evidence>
<dbReference type="AlphaFoldDB" id="A0A1V9XGH3"/>
<organism evidence="2 3">
    <name type="scientific">Tropilaelaps mercedesae</name>
    <dbReference type="NCBI Taxonomy" id="418985"/>
    <lineage>
        <taxon>Eukaryota</taxon>
        <taxon>Metazoa</taxon>
        <taxon>Ecdysozoa</taxon>
        <taxon>Arthropoda</taxon>
        <taxon>Chelicerata</taxon>
        <taxon>Arachnida</taxon>
        <taxon>Acari</taxon>
        <taxon>Parasitiformes</taxon>
        <taxon>Mesostigmata</taxon>
        <taxon>Gamasina</taxon>
        <taxon>Dermanyssoidea</taxon>
        <taxon>Laelapidae</taxon>
        <taxon>Tropilaelaps</taxon>
    </lineage>
</organism>
<protein>
    <submittedName>
        <fullName evidence="2">Uncharacterized protein</fullName>
    </submittedName>
</protein>
<proteinExistence type="predicted"/>
<evidence type="ECO:0000256" key="1">
    <source>
        <dbReference type="SAM" id="MobiDB-lite"/>
    </source>
</evidence>
<feature type="region of interest" description="Disordered" evidence="1">
    <location>
        <begin position="67"/>
        <end position="106"/>
    </location>
</feature>
<dbReference type="InParanoid" id="A0A1V9XGH3"/>
<reference evidence="2 3" key="1">
    <citation type="journal article" date="2017" name="Gigascience">
        <title>Draft genome of the honey bee ectoparasitic mite, Tropilaelaps mercedesae, is shaped by the parasitic life history.</title>
        <authorList>
            <person name="Dong X."/>
            <person name="Armstrong S.D."/>
            <person name="Xia D."/>
            <person name="Makepeace B.L."/>
            <person name="Darby A.C."/>
            <person name="Kadowaki T."/>
        </authorList>
    </citation>
    <scope>NUCLEOTIDE SEQUENCE [LARGE SCALE GENOMIC DNA]</scope>
    <source>
        <strain evidence="2">Wuxi-XJTLU</strain>
    </source>
</reference>
<accession>A0A1V9XGH3</accession>
<comment type="caution">
    <text evidence="2">The sequence shown here is derived from an EMBL/GenBank/DDBJ whole genome shotgun (WGS) entry which is preliminary data.</text>
</comment>
<keyword evidence="3" id="KW-1185">Reference proteome</keyword>
<dbReference type="EMBL" id="MNPL01011377">
    <property type="protein sequence ID" value="OQR72627.1"/>
    <property type="molecule type" value="Genomic_DNA"/>
</dbReference>
<sequence length="160" mass="17856">MPSSLGLPRGSGAGESAYDDARRLATLEVRWCRIQTSQQTLPVAARPAGEPVQGRPEVDFVDFWRQHNDERPTKQETYPCVETLPLKEDSSTLGSPRPRHRQTSPLQRQAMTIGDQCRSLIVYRWVVECPEQIEPGPVAISNPRRAACPSQERPRLGAGI</sequence>
<name>A0A1V9XGH3_9ACAR</name>
<dbReference type="Proteomes" id="UP000192247">
    <property type="component" value="Unassembled WGS sequence"/>
</dbReference>
<gene>
    <name evidence="2" type="ORF">BIW11_10262</name>
</gene>
<evidence type="ECO:0000313" key="3">
    <source>
        <dbReference type="Proteomes" id="UP000192247"/>
    </source>
</evidence>